<evidence type="ECO:0000256" key="9">
    <source>
        <dbReference type="RuleBase" id="RU000488"/>
    </source>
</evidence>
<dbReference type="InterPro" id="IPR023395">
    <property type="entry name" value="MCP_dom_sf"/>
</dbReference>
<keyword evidence="6" id="KW-0496">Mitochondrion</keyword>
<feature type="compositionally biased region" description="Pro residues" evidence="10">
    <location>
        <begin position="1"/>
        <end position="11"/>
    </location>
</feature>
<feature type="repeat" description="Solcar" evidence="8">
    <location>
        <begin position="33"/>
        <end position="172"/>
    </location>
</feature>
<evidence type="ECO:0000256" key="5">
    <source>
        <dbReference type="ARBA" id="ARBA00022989"/>
    </source>
</evidence>
<dbReference type="Gene3D" id="1.50.40.10">
    <property type="entry name" value="Mitochondrial carrier domain"/>
    <property type="match status" value="2"/>
</dbReference>
<dbReference type="GO" id="GO:0048250">
    <property type="term" value="P:iron import into the mitochondrion"/>
    <property type="evidence" value="ECO:0007669"/>
    <property type="project" value="TreeGrafter"/>
</dbReference>
<evidence type="ECO:0000313" key="12">
    <source>
        <dbReference type="Proteomes" id="UP001295423"/>
    </source>
</evidence>
<evidence type="ECO:0000256" key="6">
    <source>
        <dbReference type="ARBA" id="ARBA00023128"/>
    </source>
</evidence>
<comment type="caution">
    <text evidence="11">The sequence shown here is derived from an EMBL/GenBank/DDBJ whole genome shotgun (WGS) entry which is preliminary data.</text>
</comment>
<feature type="repeat" description="Solcar" evidence="8">
    <location>
        <begin position="270"/>
        <end position="381"/>
    </location>
</feature>
<dbReference type="PROSITE" id="PS50920">
    <property type="entry name" value="SOLCAR"/>
    <property type="match status" value="3"/>
</dbReference>
<feature type="repeat" description="Solcar" evidence="8">
    <location>
        <begin position="180"/>
        <end position="262"/>
    </location>
</feature>
<evidence type="ECO:0008006" key="13">
    <source>
        <dbReference type="Google" id="ProtNLM"/>
    </source>
</evidence>
<evidence type="ECO:0000256" key="1">
    <source>
        <dbReference type="ARBA" id="ARBA00004225"/>
    </source>
</evidence>
<organism evidence="11 12">
    <name type="scientific">Cylindrotheca closterium</name>
    <dbReference type="NCBI Taxonomy" id="2856"/>
    <lineage>
        <taxon>Eukaryota</taxon>
        <taxon>Sar</taxon>
        <taxon>Stramenopiles</taxon>
        <taxon>Ochrophyta</taxon>
        <taxon>Bacillariophyta</taxon>
        <taxon>Bacillariophyceae</taxon>
        <taxon>Bacillariophycidae</taxon>
        <taxon>Bacillariales</taxon>
        <taxon>Bacillariaceae</taxon>
        <taxon>Cylindrotheca</taxon>
    </lineage>
</organism>
<dbReference type="GO" id="GO:0031966">
    <property type="term" value="C:mitochondrial membrane"/>
    <property type="evidence" value="ECO:0007669"/>
    <property type="project" value="UniProtKB-SubCell"/>
</dbReference>
<dbReference type="Proteomes" id="UP001295423">
    <property type="component" value="Unassembled WGS sequence"/>
</dbReference>
<accession>A0AAD2CDF2</accession>
<dbReference type="GO" id="GO:0015093">
    <property type="term" value="F:ferrous iron transmembrane transporter activity"/>
    <property type="evidence" value="ECO:0007669"/>
    <property type="project" value="TreeGrafter"/>
</dbReference>
<dbReference type="InterPro" id="IPR018108">
    <property type="entry name" value="MCP_transmembrane"/>
</dbReference>
<keyword evidence="12" id="KW-1185">Reference proteome</keyword>
<keyword evidence="5" id="KW-1133">Transmembrane helix</keyword>
<dbReference type="EMBL" id="CAKOGP040000113">
    <property type="protein sequence ID" value="CAJ1930793.1"/>
    <property type="molecule type" value="Genomic_DNA"/>
</dbReference>
<evidence type="ECO:0000256" key="3">
    <source>
        <dbReference type="ARBA" id="ARBA00022448"/>
    </source>
</evidence>
<keyword evidence="3 9" id="KW-0813">Transport</keyword>
<keyword evidence="7 8" id="KW-0472">Membrane</keyword>
<reference evidence="11" key="1">
    <citation type="submission" date="2023-08" db="EMBL/GenBank/DDBJ databases">
        <authorList>
            <person name="Audoor S."/>
            <person name="Bilcke G."/>
        </authorList>
    </citation>
    <scope>NUCLEOTIDE SEQUENCE</scope>
</reference>
<keyword evidence="4 8" id="KW-0812">Transmembrane</keyword>
<sequence length="387" mass="41226">MESSSPQPPSSRPASEESSSLFDDDWEEWDGKSPFWHHCIAGSLAGVAEHTLVYPLDTVRTHIQVCAACIHNPSSTTSTALSKGLVGQSSVLQKAAASGASNTNVGVWQTIRQLMNQPIALEGGAATTSSTLLAQPSAAGISRLWRGVHSIIVGCIPAHALYFSSYELIKHATLDKDGHVTTYGSAMAGAVSAFSHDLVMGPLDTVKQRLQLGHYRGLTHAVSTMIANEGFVSLYRSFPVTLASNVPYGVIMVGTNEFLKDRWTETGEKLSLEVTLGSSAIAGLAAAGLTTPLDRIKTYLQTQQLTPACSVGSTPPKNCPLTSSTSKITQKPIVAGWKDAAVRIFETEGMTGFFRGATPRILSHTPAVAISWTTYETAKEYLKSLDS</sequence>
<protein>
    <recommendedName>
        <fullName evidence="13">Mitochondrial carrier protein</fullName>
    </recommendedName>
</protein>
<feature type="region of interest" description="Disordered" evidence="10">
    <location>
        <begin position="1"/>
        <end position="24"/>
    </location>
</feature>
<name>A0AAD2CDF2_9STRA</name>
<dbReference type="PANTHER" id="PTHR45758:SF4">
    <property type="entry name" value="MITOFERRIN-1"/>
    <property type="match status" value="1"/>
</dbReference>
<evidence type="ECO:0000256" key="8">
    <source>
        <dbReference type="PROSITE-ProRule" id="PRU00282"/>
    </source>
</evidence>
<dbReference type="SUPFAM" id="SSF103506">
    <property type="entry name" value="Mitochondrial carrier"/>
    <property type="match status" value="1"/>
</dbReference>
<dbReference type="PANTHER" id="PTHR45758">
    <property type="entry name" value="MITOFERRIN-1-RELATED"/>
    <property type="match status" value="1"/>
</dbReference>
<evidence type="ECO:0000256" key="2">
    <source>
        <dbReference type="ARBA" id="ARBA00006375"/>
    </source>
</evidence>
<comment type="similarity">
    <text evidence="2 9">Belongs to the mitochondrial carrier (TC 2.A.29) family.</text>
</comment>
<evidence type="ECO:0000256" key="4">
    <source>
        <dbReference type="ARBA" id="ARBA00022692"/>
    </source>
</evidence>
<dbReference type="Pfam" id="PF00153">
    <property type="entry name" value="Mito_carr"/>
    <property type="match status" value="3"/>
</dbReference>
<evidence type="ECO:0000256" key="7">
    <source>
        <dbReference type="ARBA" id="ARBA00023136"/>
    </source>
</evidence>
<evidence type="ECO:0000313" key="11">
    <source>
        <dbReference type="EMBL" id="CAJ1930793.1"/>
    </source>
</evidence>
<evidence type="ECO:0000256" key="10">
    <source>
        <dbReference type="SAM" id="MobiDB-lite"/>
    </source>
</evidence>
<comment type="subcellular location">
    <subcellularLocation>
        <location evidence="1">Mitochondrion membrane</location>
        <topology evidence="1">Multi-pass membrane protein</topology>
    </subcellularLocation>
</comment>
<dbReference type="AlphaFoldDB" id="A0AAD2CDF2"/>
<gene>
    <name evidence="11" type="ORF">CYCCA115_LOCUS2090</name>
</gene>
<proteinExistence type="inferred from homology"/>